<name>A0A1D9PWD8_SCLS1</name>
<dbReference type="EMBL" id="CP017815">
    <property type="protein sequence ID" value="APA07011.1"/>
    <property type="molecule type" value="Genomic_DNA"/>
</dbReference>
<evidence type="ECO:0000313" key="5">
    <source>
        <dbReference type="Proteomes" id="UP000177798"/>
    </source>
</evidence>
<evidence type="ECO:0000256" key="2">
    <source>
        <dbReference type="ARBA" id="ARBA00022857"/>
    </source>
</evidence>
<dbReference type="VEuPathDB" id="FungiDB:sscle_02g017810"/>
<dbReference type="OMA" id="YYYGSRV"/>
<evidence type="ECO:0000256" key="3">
    <source>
        <dbReference type="ARBA" id="ARBA00023002"/>
    </source>
</evidence>
<reference evidence="5" key="1">
    <citation type="journal article" date="2017" name="Genome Biol. Evol.">
        <title>The complete genome sequence of the phytopathogenic fungus Sclerotinia sclerotiorum reveals insights into the genome architecture of broad host range pathogens.</title>
        <authorList>
            <person name="Derbyshire M."/>
            <person name="Denton-Giles M."/>
            <person name="Hegedus D."/>
            <person name="Seifbarghy S."/>
            <person name="Rollins J."/>
            <person name="van Kan J."/>
            <person name="Seidl M.F."/>
            <person name="Faino L."/>
            <person name="Mbengue M."/>
            <person name="Navaud O."/>
            <person name="Raffaele S."/>
            <person name="Hammond-Kosack K."/>
            <person name="Heard S."/>
            <person name="Oliver R."/>
        </authorList>
    </citation>
    <scope>NUCLEOTIDE SEQUENCE [LARGE SCALE GENOMIC DNA]</scope>
    <source>
        <strain evidence="5">ATCC 18683 / 1980 / Ss-1</strain>
    </source>
</reference>
<proteinExistence type="inferred from homology"/>
<keyword evidence="3" id="KW-0560">Oxidoreductase</keyword>
<gene>
    <name evidence="4" type="ORF">sscle_02g017810</name>
</gene>
<dbReference type="PANTHER" id="PTHR43180">
    <property type="entry name" value="3-OXOACYL-(ACYL-CARRIER-PROTEIN) REDUCTASE (AFU_ORTHOLOGUE AFUA_6G11210)"/>
    <property type="match status" value="1"/>
</dbReference>
<dbReference type="GO" id="GO:0016491">
    <property type="term" value="F:oxidoreductase activity"/>
    <property type="evidence" value="ECO:0007669"/>
    <property type="project" value="UniProtKB-KW"/>
</dbReference>
<dbReference type="InterPro" id="IPR020904">
    <property type="entry name" value="Sc_DH/Rdtase_CS"/>
</dbReference>
<accession>A0A1D9PWD8</accession>
<dbReference type="RefSeq" id="XP_001594498.1">
    <property type="nucleotide sequence ID" value="XM_001594448.1"/>
</dbReference>
<sequence length="306" mass="33387">MGEYTCSAPVDCEKKINLDNLKGRTAIVTGGANGIGQAYVRALATAGVNVCIGDMDTETGSKLALELGHAKFVKCDVTKWEDQLKLFTEAASFTGKVDYVVANAGICLNDEIFTFAGKDQEPTKPDLTTVDVNLKGALYTTKLALHYFIKQNGETPSPQQEDTCLVLIGSGAAFLDCPRGPVYPSTKWAMRGIMHSLRRTAFYYGSRVNVISPWYVKTKILSEDAFAHVAKSGVQFAEPEDAGKCLLRILSDQKINGKSFFLSARKWASAGFLDLDIDDYPGNELIQEIQVDQMKSAPVSEGLFLQ</sequence>
<comment type="similarity">
    <text evidence="1">Belongs to the short-chain dehydrogenases/reductases (SDR) family.</text>
</comment>
<dbReference type="Gene3D" id="3.40.50.720">
    <property type="entry name" value="NAD(P)-binding Rossmann-like Domain"/>
    <property type="match status" value="1"/>
</dbReference>
<dbReference type="Proteomes" id="UP000177798">
    <property type="component" value="Chromosome 2"/>
</dbReference>
<dbReference type="AlphaFoldDB" id="A0A1D9PWD8"/>
<dbReference type="InterPro" id="IPR002347">
    <property type="entry name" value="SDR_fam"/>
</dbReference>
<dbReference type="PROSITE" id="PS00061">
    <property type="entry name" value="ADH_SHORT"/>
    <property type="match status" value="1"/>
</dbReference>
<dbReference type="PANTHER" id="PTHR43180:SF31">
    <property type="entry name" value="CHAIN DEHYDROGENASE_REDUCTASE, PUTATIVE (AFU_ORTHOLOGUE AFUA_2G16570)-RELATED"/>
    <property type="match status" value="1"/>
</dbReference>
<dbReference type="OrthoDB" id="5371740at2759"/>
<dbReference type="Pfam" id="PF00106">
    <property type="entry name" value="adh_short"/>
    <property type="match status" value="1"/>
</dbReference>
<organism evidence="4 5">
    <name type="scientific">Sclerotinia sclerotiorum (strain ATCC 18683 / 1980 / Ss-1)</name>
    <name type="common">White mold</name>
    <name type="synonym">Whetzelinia sclerotiorum</name>
    <dbReference type="NCBI Taxonomy" id="665079"/>
    <lineage>
        <taxon>Eukaryota</taxon>
        <taxon>Fungi</taxon>
        <taxon>Dikarya</taxon>
        <taxon>Ascomycota</taxon>
        <taxon>Pezizomycotina</taxon>
        <taxon>Leotiomycetes</taxon>
        <taxon>Helotiales</taxon>
        <taxon>Sclerotiniaceae</taxon>
        <taxon>Sclerotinia</taxon>
    </lineage>
</organism>
<evidence type="ECO:0000256" key="1">
    <source>
        <dbReference type="ARBA" id="ARBA00006484"/>
    </source>
</evidence>
<dbReference type="InterPro" id="IPR036291">
    <property type="entry name" value="NAD(P)-bd_dom_sf"/>
</dbReference>
<evidence type="ECO:0008006" key="6">
    <source>
        <dbReference type="Google" id="ProtNLM"/>
    </source>
</evidence>
<keyword evidence="2" id="KW-0521">NADP</keyword>
<evidence type="ECO:0000313" key="4">
    <source>
        <dbReference type="EMBL" id="APA07011.1"/>
    </source>
</evidence>
<dbReference type="SUPFAM" id="SSF51735">
    <property type="entry name" value="NAD(P)-binding Rossmann-fold domains"/>
    <property type="match status" value="1"/>
</dbReference>
<protein>
    <recommendedName>
        <fullName evidence="6">Short chain dehydrogenase/reductase</fullName>
    </recommendedName>
</protein>
<dbReference type="KEGG" id="ssl:SS1G_04305"/>
<dbReference type="PRINTS" id="PR00081">
    <property type="entry name" value="GDHRDH"/>
</dbReference>